<evidence type="ECO:0000313" key="1">
    <source>
        <dbReference type="EMBL" id="MPN11104.1"/>
    </source>
</evidence>
<protein>
    <submittedName>
        <fullName evidence="1">Uncharacterized protein</fullName>
    </submittedName>
</protein>
<proteinExistence type="predicted"/>
<dbReference type="EMBL" id="VSSQ01057300">
    <property type="protein sequence ID" value="MPN11104.1"/>
    <property type="molecule type" value="Genomic_DNA"/>
</dbReference>
<reference evidence="1" key="1">
    <citation type="submission" date="2019-08" db="EMBL/GenBank/DDBJ databases">
        <authorList>
            <person name="Kucharzyk K."/>
            <person name="Murdoch R.W."/>
            <person name="Higgins S."/>
            <person name="Loffler F."/>
        </authorList>
    </citation>
    <scope>NUCLEOTIDE SEQUENCE</scope>
</reference>
<organism evidence="1">
    <name type="scientific">bioreactor metagenome</name>
    <dbReference type="NCBI Taxonomy" id="1076179"/>
    <lineage>
        <taxon>unclassified sequences</taxon>
        <taxon>metagenomes</taxon>
        <taxon>ecological metagenomes</taxon>
    </lineage>
</organism>
<comment type="caution">
    <text evidence="1">The sequence shown here is derived from an EMBL/GenBank/DDBJ whole genome shotgun (WGS) entry which is preliminary data.</text>
</comment>
<dbReference type="AlphaFoldDB" id="A0A645FF29"/>
<sequence>MYTSEEFKVAIANIDCFVYFFDKEQYRCTASGTLIDAILYNKFVLSLRNVAAESLLSNYNKKLFSSTLEEMNLFLIDNKLEAFIREGITCVDPRVSYCLMSQDFIDVEALKSWLA</sequence>
<name>A0A645FF29_9ZZZZ</name>
<gene>
    <name evidence="1" type="ORF">SDC9_158405</name>
</gene>
<accession>A0A645FF29</accession>